<proteinExistence type="predicted"/>
<comment type="caution">
    <text evidence="3">The sequence shown here is derived from an EMBL/GenBank/DDBJ whole genome shotgun (WGS) entry which is preliminary data.</text>
</comment>
<dbReference type="PANTHER" id="PTHR35908">
    <property type="entry name" value="HYPOTHETICAL FUSION PROTEIN"/>
    <property type="match status" value="1"/>
</dbReference>
<keyword evidence="4" id="KW-1185">Reference proteome</keyword>
<dbReference type="RefSeq" id="WP_030557138.1">
    <property type="nucleotide sequence ID" value="NZ_BMUB01000033.1"/>
</dbReference>
<dbReference type="Proteomes" id="UP000037395">
    <property type="component" value="Unassembled WGS sequence"/>
</dbReference>
<dbReference type="PROSITE" id="PS51819">
    <property type="entry name" value="VOC"/>
    <property type="match status" value="1"/>
</dbReference>
<name>A0A1E7NEG3_KITAU</name>
<evidence type="ECO:0000259" key="1">
    <source>
        <dbReference type="PROSITE" id="PS51819"/>
    </source>
</evidence>
<reference evidence="3" key="3">
    <citation type="submission" date="2016-08" db="EMBL/GenBank/DDBJ databases">
        <title>Sequencing, Assembly and Comparative Genomics of S. aureofaciens ATCC 10762.</title>
        <authorList>
            <person name="Gradnigo J.S."/>
            <person name="Johnson N."/>
            <person name="Somerville G.A."/>
        </authorList>
    </citation>
    <scope>NUCLEOTIDE SEQUENCE [LARGE SCALE GENOMIC DNA]</scope>
    <source>
        <strain evidence="3">ATCC 10762</strain>
    </source>
</reference>
<dbReference type="AlphaFoldDB" id="A0A1E7NEG3"/>
<dbReference type="Proteomes" id="UP000610124">
    <property type="component" value="Unassembled WGS sequence"/>
</dbReference>
<evidence type="ECO:0000313" key="2">
    <source>
        <dbReference type="EMBL" id="GGV04509.1"/>
    </source>
</evidence>
<sequence>MAVHAELTAITIDSADPRALAEFYRKVTGWDVAQADDDFVYLGQGPIRLAFQRVAGYRGPGWPDSAKHAHLDFKASDPEATVKELLSAGATKPEFQPGEDQWTVLADPEGHLFCLTSA</sequence>
<dbReference type="Pfam" id="PF18029">
    <property type="entry name" value="Glyoxalase_6"/>
    <property type="match status" value="1"/>
</dbReference>
<reference evidence="3 4" key="2">
    <citation type="submission" date="2014-07" db="EMBL/GenBank/DDBJ databases">
        <authorList>
            <person name="Zhang J.E."/>
            <person name="Yang H."/>
            <person name="Guo J."/>
            <person name="Deng Z."/>
            <person name="Luo H."/>
            <person name="Luo M."/>
            <person name="Zhao B."/>
        </authorList>
    </citation>
    <scope>NUCLEOTIDE SEQUENCE [LARGE SCALE GENOMIC DNA]</scope>
    <source>
        <strain evidence="3">ATCC 10762</strain>
        <strain evidence="4">ATCC 10762 / DSM 40127 / CCM 3239 / JCM 4008 / LMG 5968 / NBRC 12843 / NCIMB 8234 / A-377</strain>
    </source>
</reference>
<evidence type="ECO:0000313" key="4">
    <source>
        <dbReference type="Proteomes" id="UP000037395"/>
    </source>
</evidence>
<reference evidence="2" key="5">
    <citation type="submission" date="2020-09" db="EMBL/GenBank/DDBJ databases">
        <authorList>
            <person name="Sun Q."/>
            <person name="Ohkuma M."/>
        </authorList>
    </citation>
    <scope>NUCLEOTIDE SEQUENCE</scope>
    <source>
        <strain evidence="2">JCM 4434</strain>
    </source>
</reference>
<organism evidence="3 4">
    <name type="scientific">Kitasatospora aureofaciens</name>
    <name type="common">Streptomyces aureofaciens</name>
    <dbReference type="NCBI Taxonomy" id="1894"/>
    <lineage>
        <taxon>Bacteria</taxon>
        <taxon>Bacillati</taxon>
        <taxon>Actinomycetota</taxon>
        <taxon>Actinomycetes</taxon>
        <taxon>Kitasatosporales</taxon>
        <taxon>Streptomycetaceae</taxon>
        <taxon>Kitasatospora</taxon>
    </lineage>
</organism>
<dbReference type="GeneID" id="97489794"/>
<accession>A0A1E7NEG3</accession>
<dbReference type="InterPro" id="IPR029068">
    <property type="entry name" value="Glyas_Bleomycin-R_OHBP_Dase"/>
</dbReference>
<dbReference type="Gene3D" id="3.10.180.10">
    <property type="entry name" value="2,3-Dihydroxybiphenyl 1,2-Dioxygenase, domain 1"/>
    <property type="match status" value="1"/>
</dbReference>
<dbReference type="SUPFAM" id="SSF54593">
    <property type="entry name" value="Glyoxalase/Bleomycin resistance protein/Dihydroxybiphenyl dioxygenase"/>
    <property type="match status" value="1"/>
</dbReference>
<reference evidence="2" key="1">
    <citation type="journal article" date="2014" name="Int. J. Syst. Evol. Microbiol.">
        <title>Complete genome sequence of Corynebacterium casei LMG S-19264T (=DSM 44701T), isolated from a smear-ripened cheese.</title>
        <authorList>
            <consortium name="US DOE Joint Genome Institute (JGI-PGF)"/>
            <person name="Walter F."/>
            <person name="Albersmeier A."/>
            <person name="Kalinowski J."/>
            <person name="Ruckert C."/>
        </authorList>
    </citation>
    <scope>NUCLEOTIDE SEQUENCE</scope>
    <source>
        <strain evidence="2">JCM 4434</strain>
    </source>
</reference>
<dbReference type="EMBL" id="BMUB01000033">
    <property type="protein sequence ID" value="GGV04509.1"/>
    <property type="molecule type" value="Genomic_DNA"/>
</dbReference>
<evidence type="ECO:0000313" key="3">
    <source>
        <dbReference type="EMBL" id="OEV39087.1"/>
    </source>
</evidence>
<reference evidence="4" key="4">
    <citation type="submission" date="2016-08" db="EMBL/GenBank/DDBJ databases">
        <title>Sequencing, assembly and comparative genomics of S. aureofaciens ATCC 10762.</title>
        <authorList>
            <person name="Gradnigo J.S."/>
            <person name="Johnson N."/>
            <person name="Somerville G.A."/>
        </authorList>
    </citation>
    <scope>NUCLEOTIDE SEQUENCE [LARGE SCALE GENOMIC DNA]</scope>
    <source>
        <strain evidence="4">ATCC 10762 / DSM 40127 / CCM 3239 / JCM 4008 / LMG 5968 / NBRC 12843 / NCIMB 8234 / A-377</strain>
    </source>
</reference>
<dbReference type="PANTHER" id="PTHR35908:SF1">
    <property type="entry name" value="CONSERVED PROTEIN"/>
    <property type="match status" value="1"/>
</dbReference>
<dbReference type="CDD" id="cd06587">
    <property type="entry name" value="VOC"/>
    <property type="match status" value="1"/>
</dbReference>
<dbReference type="KEGG" id="kau:B6264_30830"/>
<gene>
    <name evidence="2" type="ORF">GCM10010502_69060</name>
    <name evidence="3" type="ORF">HS99_0018550</name>
</gene>
<protein>
    <submittedName>
        <fullName evidence="3">Glyoxalase</fullName>
    </submittedName>
</protein>
<dbReference type="EMBL" id="JPRF03000002">
    <property type="protein sequence ID" value="OEV39087.1"/>
    <property type="molecule type" value="Genomic_DNA"/>
</dbReference>
<dbReference type="InterPro" id="IPR037523">
    <property type="entry name" value="VOC_core"/>
</dbReference>
<feature type="domain" description="VOC" evidence="1">
    <location>
        <begin position="6"/>
        <end position="118"/>
    </location>
</feature>
<dbReference type="OrthoDB" id="1645442at2"/>
<accession>A0A8H9I526</accession>
<dbReference type="InterPro" id="IPR041581">
    <property type="entry name" value="Glyoxalase_6"/>
</dbReference>